<dbReference type="InterPro" id="IPR005140">
    <property type="entry name" value="eRF1_Pelota-like_N"/>
</dbReference>
<dbReference type="InterPro" id="IPR029064">
    <property type="entry name" value="Ribosomal_eL30-like_sf"/>
</dbReference>
<dbReference type="AlphaFoldDB" id="A0A6P6RYR6"/>
<dbReference type="Gene3D" id="2.30.30.870">
    <property type="entry name" value="Pelota, domain A"/>
    <property type="match status" value="1"/>
</dbReference>
<dbReference type="InterPro" id="IPR038069">
    <property type="entry name" value="Pelota/DOM34_N"/>
</dbReference>
<dbReference type="GO" id="GO:0005737">
    <property type="term" value="C:cytoplasm"/>
    <property type="evidence" value="ECO:0007669"/>
    <property type="project" value="UniProtKB-SubCell"/>
</dbReference>
<sequence>MRVLKRVRLRDGLSLRVLLEEADDVWFLYNFVAQGDKVSASTIRKVQKETASGGVASEAKRVTLSIKVSSCEFEGTSARLRISGHICEETPYAKMSAHHTLEVGVTDEVCLVKEEWDAQHEEQMKEATNAAGKAEALVLLLQAGLANLLCVSNTRALRQAACISQLYRMLNNSYHKNPQQPQQLLLSSSSGSRSFEQSSLVCYGPQEVRRAAECGAIQILMVSEALLRSPEPGQRRSYVQLLQKAAAAGAETLTFSDQHSTGEQLALLGGIAAILRFPLMEEAEEMEACDLRESKRLAP</sequence>
<dbReference type="GO" id="GO:0070651">
    <property type="term" value="P:nonfunctional rRNA decay"/>
    <property type="evidence" value="ECO:0007669"/>
    <property type="project" value="TreeGrafter"/>
</dbReference>
<evidence type="ECO:0000256" key="1">
    <source>
        <dbReference type="ARBA" id="ARBA00001968"/>
    </source>
</evidence>
<dbReference type="GO" id="GO:0071025">
    <property type="term" value="P:RNA surveillance"/>
    <property type="evidence" value="ECO:0007669"/>
    <property type="project" value="InterPro"/>
</dbReference>
<dbReference type="Pfam" id="PF26356">
    <property type="entry name" value="Pelota_N"/>
    <property type="match status" value="1"/>
</dbReference>
<evidence type="ECO:0000313" key="8">
    <source>
        <dbReference type="RefSeq" id="XP_026193071.1"/>
    </source>
</evidence>
<gene>
    <name evidence="8" type="primary">LOC34617269</name>
</gene>
<keyword evidence="7" id="KW-1185">Reference proteome</keyword>
<dbReference type="Proteomes" id="UP000515125">
    <property type="component" value="Unplaced"/>
</dbReference>
<dbReference type="GO" id="GO:0070481">
    <property type="term" value="P:nuclear-transcribed mRNA catabolic process, non-stop decay"/>
    <property type="evidence" value="ECO:0007669"/>
    <property type="project" value="InterPro"/>
</dbReference>
<dbReference type="GO" id="GO:0046872">
    <property type="term" value="F:metal ion binding"/>
    <property type="evidence" value="ECO:0007669"/>
    <property type="project" value="UniProtKB-KW"/>
</dbReference>
<dbReference type="SUPFAM" id="SSF55315">
    <property type="entry name" value="L30e-like"/>
    <property type="match status" value="1"/>
</dbReference>
<comment type="subcellular location">
    <subcellularLocation>
        <location evidence="2">Cytoplasm</location>
    </subcellularLocation>
</comment>
<dbReference type="PANTHER" id="PTHR10853">
    <property type="entry name" value="PELOTA"/>
    <property type="match status" value="1"/>
</dbReference>
<comment type="cofactor">
    <cofactor evidence="1">
        <name>a divalent metal cation</name>
        <dbReference type="ChEBI" id="CHEBI:60240"/>
    </cofactor>
</comment>
<reference evidence="8" key="1">
    <citation type="submission" date="2025-08" db="UniProtKB">
        <authorList>
            <consortium name="RefSeq"/>
        </authorList>
    </citation>
    <scope>IDENTIFICATION</scope>
</reference>
<dbReference type="InterPro" id="IPR058547">
    <property type="entry name" value="Pelota_N"/>
</dbReference>
<dbReference type="PANTHER" id="PTHR10853:SF0">
    <property type="entry name" value="PROTEIN PELOTA HOMOLOG"/>
    <property type="match status" value="1"/>
</dbReference>
<evidence type="ECO:0000256" key="3">
    <source>
        <dbReference type="ARBA" id="ARBA00009504"/>
    </source>
</evidence>
<evidence type="ECO:0000256" key="4">
    <source>
        <dbReference type="ARBA" id="ARBA00022490"/>
    </source>
</evidence>
<organism evidence="7 8">
    <name type="scientific">Cyclospora cayetanensis</name>
    <dbReference type="NCBI Taxonomy" id="88456"/>
    <lineage>
        <taxon>Eukaryota</taxon>
        <taxon>Sar</taxon>
        <taxon>Alveolata</taxon>
        <taxon>Apicomplexa</taxon>
        <taxon>Conoidasida</taxon>
        <taxon>Coccidia</taxon>
        <taxon>Eucoccidiorida</taxon>
        <taxon>Eimeriorina</taxon>
        <taxon>Eimeriidae</taxon>
        <taxon>Cyclospora</taxon>
    </lineage>
</organism>
<dbReference type="InterPro" id="IPR005142">
    <property type="entry name" value="eRF1_3"/>
</dbReference>
<dbReference type="GO" id="GO:0032790">
    <property type="term" value="P:ribosome disassembly"/>
    <property type="evidence" value="ECO:0007669"/>
    <property type="project" value="TreeGrafter"/>
</dbReference>
<proteinExistence type="inferred from homology"/>
<evidence type="ECO:0000256" key="2">
    <source>
        <dbReference type="ARBA" id="ARBA00004496"/>
    </source>
</evidence>
<dbReference type="GeneID" id="34617269"/>
<evidence type="ECO:0000259" key="6">
    <source>
        <dbReference type="SMART" id="SM01194"/>
    </source>
</evidence>
<feature type="domain" description="eRF1/Pelota-like N-terminal" evidence="6">
    <location>
        <begin position="1"/>
        <end position="129"/>
    </location>
</feature>
<dbReference type="SUPFAM" id="SSF159065">
    <property type="entry name" value="Dom34/Pelota N-terminal domain-like"/>
    <property type="match status" value="1"/>
</dbReference>
<keyword evidence="4" id="KW-0963">Cytoplasm</keyword>
<dbReference type="GO" id="GO:0070966">
    <property type="term" value="P:nuclear-transcribed mRNA catabolic process, no-go decay"/>
    <property type="evidence" value="ECO:0007669"/>
    <property type="project" value="InterPro"/>
</dbReference>
<keyword evidence="5" id="KW-0479">Metal-binding</keyword>
<dbReference type="OrthoDB" id="10249111at2759"/>
<evidence type="ECO:0000256" key="5">
    <source>
        <dbReference type="ARBA" id="ARBA00022723"/>
    </source>
</evidence>
<name>A0A6P6RYR6_9EIME</name>
<evidence type="ECO:0000313" key="7">
    <source>
        <dbReference type="Proteomes" id="UP000515125"/>
    </source>
</evidence>
<comment type="similarity">
    <text evidence="3">Belongs to the eukaryotic release factor 1 family. Pelota subfamily.</text>
</comment>
<dbReference type="Gene3D" id="3.30.1330.30">
    <property type="match status" value="1"/>
</dbReference>
<dbReference type="RefSeq" id="XP_026193071.1">
    <property type="nucleotide sequence ID" value="XM_026337286.1"/>
</dbReference>
<dbReference type="Pfam" id="PF03465">
    <property type="entry name" value="eRF1_3"/>
    <property type="match status" value="1"/>
</dbReference>
<dbReference type="InterPro" id="IPR004405">
    <property type="entry name" value="TF_pelota"/>
</dbReference>
<dbReference type="FunFam" id="2.30.30.870:FF:000002">
    <property type="entry name" value="Protein pelota homolog"/>
    <property type="match status" value="1"/>
</dbReference>
<dbReference type="SMART" id="SM01194">
    <property type="entry name" value="eRF1_1"/>
    <property type="match status" value="1"/>
</dbReference>
<accession>A0A6P6RYR6</accession>
<protein>
    <submittedName>
        <fullName evidence="8">Protein pelota homolog</fullName>
    </submittedName>
</protein>